<keyword evidence="5" id="KW-0874">Quinone</keyword>
<comment type="similarity">
    <text evidence="5 6">Belongs to the complex I subunit 1 family.</text>
</comment>
<evidence type="ECO:0000256" key="6">
    <source>
        <dbReference type="RuleBase" id="RU000471"/>
    </source>
</evidence>
<sequence>MEEAIIIKGLIIFGIFAISLTIAAYETYFERVIAAYIQDRVGPDRAGPFGLLQPLADAGKLFFKEDFVPTLADKWLFIFGPALAMLTAMMTSAVIPFGDSIMYEGKEILVQAIEVNIGILWVFGVVSLGVYGILIGGWASNNKYSLYGAIRAASQNISYELAMGVSIIAIVMMSSSLSLRTIVEEQHGGNWNIFYQPLGFLIFLVCSFAECNRTPFDLPESENELVAGYHTEYGSMKLGLYLFSEYVNMFISSAVIATLYLGGFNYFGMDWVSTQLIGQFGETVGHNLATLLGVMVFFGKIFFFIFVFMWVRWTLPRFRYDQLMDLGWKALIPLSIVNLVITAAAELSGMALIVNWLGLAIFIGLAYAYSFLFTKTKASI</sequence>
<comment type="function">
    <text evidence="5">NDH-1 shuttles electrons from NADH, via FMN and iron-sulfur (Fe-S) centers, to quinones in the respiratory chain. The immediate electron acceptor for the enzyme in this species is believed to be ubiquinone. Couples the redox reaction to proton translocation (for every two electrons transferred, four hydrogen ions are translocated across the cytoplasmic membrane), and thus conserves the redox energy in a proton gradient. This subunit may bind ubiquinone.</text>
</comment>
<protein>
    <recommendedName>
        <fullName evidence="5">NADH-quinone oxidoreductase subunit H</fullName>
        <ecNumber evidence="5">7.1.1.-</ecNumber>
    </recommendedName>
    <alternativeName>
        <fullName evidence="5">NADH dehydrogenase I subunit H</fullName>
    </alternativeName>
    <alternativeName>
        <fullName evidence="5">NDH-1 subunit H</fullName>
    </alternativeName>
</protein>
<evidence type="ECO:0000256" key="2">
    <source>
        <dbReference type="ARBA" id="ARBA00022692"/>
    </source>
</evidence>
<reference evidence="7 8" key="1">
    <citation type="submission" date="2018-05" db="EMBL/GenBank/DDBJ databases">
        <title>Complete genome sequence of Arcticibacterium luteifluviistationis SM1504T, a cytophagaceae bacterium isolated from Arctic surface seawater.</title>
        <authorList>
            <person name="Li Y."/>
            <person name="Qin Q.-L."/>
        </authorList>
    </citation>
    <scope>NUCLEOTIDE SEQUENCE [LARGE SCALE GENOMIC DNA]</scope>
    <source>
        <strain evidence="7 8">SM1504</strain>
    </source>
</reference>
<dbReference type="EC" id="7.1.1.-" evidence="5"/>
<evidence type="ECO:0000256" key="1">
    <source>
        <dbReference type="ARBA" id="ARBA00004141"/>
    </source>
</evidence>
<name>A0A2Z4GGT4_9BACT</name>
<dbReference type="InterPro" id="IPR001694">
    <property type="entry name" value="NADH_UbQ_OxRdtase_su1/FPO"/>
</dbReference>
<keyword evidence="4 5" id="KW-0472">Membrane</keyword>
<dbReference type="GO" id="GO:0005886">
    <property type="term" value="C:plasma membrane"/>
    <property type="evidence" value="ECO:0007669"/>
    <property type="project" value="UniProtKB-SubCell"/>
</dbReference>
<dbReference type="EMBL" id="CP029480">
    <property type="protein sequence ID" value="AWW00603.1"/>
    <property type="molecule type" value="Genomic_DNA"/>
</dbReference>
<keyword evidence="5" id="KW-1278">Translocase</keyword>
<keyword evidence="2 5" id="KW-0812">Transmembrane</keyword>
<evidence type="ECO:0000313" key="8">
    <source>
        <dbReference type="Proteomes" id="UP000249873"/>
    </source>
</evidence>
<dbReference type="OrthoDB" id="9803734at2"/>
<accession>A0A2Z4GGT4</accession>
<dbReference type="GO" id="GO:0016655">
    <property type="term" value="F:oxidoreductase activity, acting on NAD(P)H, quinone or similar compound as acceptor"/>
    <property type="evidence" value="ECO:0007669"/>
    <property type="project" value="UniProtKB-UniRule"/>
</dbReference>
<comment type="subcellular location">
    <subcellularLocation>
        <location evidence="5 6">Cell membrane</location>
        <topology evidence="5 6">Multi-pass membrane protein</topology>
    </subcellularLocation>
    <subcellularLocation>
        <location evidence="1">Membrane</location>
        <topology evidence="1">Multi-pass membrane protein</topology>
    </subcellularLocation>
</comment>
<keyword evidence="5 6" id="KW-0520">NAD</keyword>
<keyword evidence="5" id="KW-1003">Cell membrane</keyword>
<evidence type="ECO:0000313" key="7">
    <source>
        <dbReference type="EMBL" id="AWW00603.1"/>
    </source>
</evidence>
<feature type="transmembrane region" description="Helical" evidence="5">
    <location>
        <begin position="323"/>
        <end position="345"/>
    </location>
</feature>
<dbReference type="Pfam" id="PF00146">
    <property type="entry name" value="NADHdh"/>
    <property type="match status" value="1"/>
</dbReference>
<evidence type="ECO:0000256" key="5">
    <source>
        <dbReference type="HAMAP-Rule" id="MF_01350"/>
    </source>
</evidence>
<feature type="transmembrane region" description="Helical" evidence="5">
    <location>
        <begin position="75"/>
        <end position="98"/>
    </location>
</feature>
<dbReference type="AlphaFoldDB" id="A0A2Z4GGT4"/>
<gene>
    <name evidence="5" type="primary">nuoH</name>
    <name evidence="7" type="ORF">DJ013_21405</name>
</gene>
<dbReference type="RefSeq" id="WP_111373969.1">
    <property type="nucleotide sequence ID" value="NZ_CP029480.1"/>
</dbReference>
<evidence type="ECO:0000256" key="4">
    <source>
        <dbReference type="ARBA" id="ARBA00023136"/>
    </source>
</evidence>
<dbReference type="InterPro" id="IPR018086">
    <property type="entry name" value="NADH_UbQ_OxRdtase_su1_CS"/>
</dbReference>
<dbReference type="GO" id="GO:0009060">
    <property type="term" value="P:aerobic respiration"/>
    <property type="evidence" value="ECO:0007669"/>
    <property type="project" value="TreeGrafter"/>
</dbReference>
<keyword evidence="8" id="KW-1185">Reference proteome</keyword>
<organism evidence="7 8">
    <name type="scientific">Arcticibacterium luteifluviistationis</name>
    <dbReference type="NCBI Taxonomy" id="1784714"/>
    <lineage>
        <taxon>Bacteria</taxon>
        <taxon>Pseudomonadati</taxon>
        <taxon>Bacteroidota</taxon>
        <taxon>Cytophagia</taxon>
        <taxon>Cytophagales</taxon>
        <taxon>Leadbetterellaceae</taxon>
        <taxon>Arcticibacterium</taxon>
    </lineage>
</organism>
<proteinExistence type="inferred from homology"/>
<evidence type="ECO:0000256" key="3">
    <source>
        <dbReference type="ARBA" id="ARBA00022989"/>
    </source>
</evidence>
<keyword evidence="5" id="KW-0830">Ubiquinone</keyword>
<comment type="catalytic activity">
    <reaction evidence="5">
        <text>a quinone + NADH + 5 H(+)(in) = a quinol + NAD(+) + 4 H(+)(out)</text>
        <dbReference type="Rhea" id="RHEA:57888"/>
        <dbReference type="ChEBI" id="CHEBI:15378"/>
        <dbReference type="ChEBI" id="CHEBI:24646"/>
        <dbReference type="ChEBI" id="CHEBI:57540"/>
        <dbReference type="ChEBI" id="CHEBI:57945"/>
        <dbReference type="ChEBI" id="CHEBI:132124"/>
    </reaction>
</comment>
<feature type="transmembrane region" description="Helical" evidence="5">
    <location>
        <begin position="6"/>
        <end position="25"/>
    </location>
</feature>
<feature type="transmembrane region" description="Helical" evidence="5">
    <location>
        <begin position="118"/>
        <end position="140"/>
    </location>
</feature>
<feature type="transmembrane region" description="Helical" evidence="5">
    <location>
        <begin position="288"/>
        <end position="311"/>
    </location>
</feature>
<dbReference type="NCBIfam" id="NF004741">
    <property type="entry name" value="PRK06076.1-2"/>
    <property type="match status" value="1"/>
</dbReference>
<dbReference type="PANTHER" id="PTHR11432:SF3">
    <property type="entry name" value="NADH-UBIQUINONE OXIDOREDUCTASE CHAIN 1"/>
    <property type="match status" value="1"/>
</dbReference>
<comment type="subunit">
    <text evidence="5">NDH-1 is composed of 14 different subunits. Subunits NuoA, H, J, K, L, M, N constitute the membrane sector of the complex.</text>
</comment>
<keyword evidence="3 5" id="KW-1133">Transmembrane helix</keyword>
<feature type="transmembrane region" description="Helical" evidence="5">
    <location>
        <begin position="194"/>
        <end position="211"/>
    </location>
</feature>
<dbReference type="HAMAP" id="MF_01350">
    <property type="entry name" value="NDH1_NuoH"/>
    <property type="match status" value="1"/>
</dbReference>
<feature type="transmembrane region" description="Helical" evidence="5">
    <location>
        <begin position="246"/>
        <end position="268"/>
    </location>
</feature>
<dbReference type="GO" id="GO:0003954">
    <property type="term" value="F:NADH dehydrogenase activity"/>
    <property type="evidence" value="ECO:0007669"/>
    <property type="project" value="TreeGrafter"/>
</dbReference>
<dbReference type="Proteomes" id="UP000249873">
    <property type="component" value="Chromosome"/>
</dbReference>
<feature type="transmembrane region" description="Helical" evidence="5">
    <location>
        <begin position="161"/>
        <end position="182"/>
    </location>
</feature>
<dbReference type="GO" id="GO:0048038">
    <property type="term" value="F:quinone binding"/>
    <property type="evidence" value="ECO:0007669"/>
    <property type="project" value="UniProtKB-KW"/>
</dbReference>
<dbReference type="PROSITE" id="PS00668">
    <property type="entry name" value="COMPLEX1_ND1_2"/>
    <property type="match status" value="1"/>
</dbReference>
<dbReference type="KEGG" id="als:DJ013_21405"/>
<dbReference type="PANTHER" id="PTHR11432">
    <property type="entry name" value="NADH DEHYDROGENASE SUBUNIT 1"/>
    <property type="match status" value="1"/>
</dbReference>
<feature type="transmembrane region" description="Helical" evidence="5">
    <location>
        <begin position="351"/>
        <end position="372"/>
    </location>
</feature>